<dbReference type="Gene3D" id="2.30.30.40">
    <property type="entry name" value="SH3 Domains"/>
    <property type="match status" value="1"/>
</dbReference>
<reference evidence="2 3" key="1">
    <citation type="journal article" date="2015" name="Genome Announc.">
        <title>Draft Genome Sequence of Filamentous Marine Cyanobacterium Lyngbya confervoides Strain BDU141951.</title>
        <authorList>
            <person name="Chandrababunaidu M.M."/>
            <person name="Sen D."/>
            <person name="Tripathy S."/>
        </authorList>
    </citation>
    <scope>NUCLEOTIDE SEQUENCE [LARGE SCALE GENOMIC DNA]</scope>
    <source>
        <strain evidence="2 3">BDU141951</strain>
    </source>
</reference>
<dbReference type="InterPro" id="IPR003646">
    <property type="entry name" value="SH3-like_bac-type"/>
</dbReference>
<dbReference type="RefSeq" id="WP_166280768.1">
    <property type="nucleotide sequence ID" value="NZ_JTHE03000035.1"/>
</dbReference>
<evidence type="ECO:0000259" key="1">
    <source>
        <dbReference type="SMART" id="SM00287"/>
    </source>
</evidence>
<evidence type="ECO:0000313" key="3">
    <source>
        <dbReference type="Proteomes" id="UP000031561"/>
    </source>
</evidence>
<dbReference type="Proteomes" id="UP000031561">
    <property type="component" value="Unassembled WGS sequence"/>
</dbReference>
<protein>
    <submittedName>
        <fullName evidence="2">SH3 domain-containing protein</fullName>
    </submittedName>
</protein>
<dbReference type="AlphaFoldDB" id="A0ABD4T0P1"/>
<dbReference type="EMBL" id="JTHE03000035">
    <property type="protein sequence ID" value="MCM1982224.1"/>
    <property type="molecule type" value="Genomic_DNA"/>
</dbReference>
<feature type="domain" description="SH3b" evidence="1">
    <location>
        <begin position="60"/>
        <end position="128"/>
    </location>
</feature>
<organism evidence="2 3">
    <name type="scientific">Lyngbya confervoides BDU141951</name>
    <dbReference type="NCBI Taxonomy" id="1574623"/>
    <lineage>
        <taxon>Bacteria</taxon>
        <taxon>Bacillati</taxon>
        <taxon>Cyanobacteriota</taxon>
        <taxon>Cyanophyceae</taxon>
        <taxon>Oscillatoriophycideae</taxon>
        <taxon>Oscillatoriales</taxon>
        <taxon>Microcoleaceae</taxon>
        <taxon>Lyngbya</taxon>
    </lineage>
</organism>
<keyword evidence="3" id="KW-1185">Reference proteome</keyword>
<comment type="caution">
    <text evidence="2">The sequence shown here is derived from an EMBL/GenBank/DDBJ whole genome shotgun (WGS) entry which is preliminary data.</text>
</comment>
<dbReference type="SMART" id="SM00287">
    <property type="entry name" value="SH3b"/>
    <property type="match status" value="1"/>
</dbReference>
<proteinExistence type="predicted"/>
<accession>A0ABD4T0P1</accession>
<sequence>MVKLNKSVKIVGLITLASALGYTAVNVTPQANADSLKGAIATYGLPQEYNPSPEYYVPGELYSSYSDAQINVRTGPGTYFYPRHYGLSGDRVTILNEAHGNDGYRWWYLKFNESGAKGWVREDLVLLND</sequence>
<name>A0ABD4T0P1_9CYAN</name>
<evidence type="ECO:0000313" key="2">
    <source>
        <dbReference type="EMBL" id="MCM1982224.1"/>
    </source>
</evidence>
<gene>
    <name evidence="2" type="ORF">QQ91_0005200</name>
</gene>